<dbReference type="GO" id="GO:0016747">
    <property type="term" value="F:acyltransferase activity, transferring groups other than amino-acyl groups"/>
    <property type="evidence" value="ECO:0007669"/>
    <property type="project" value="InterPro"/>
</dbReference>
<dbReference type="PROSITE" id="PS51186">
    <property type="entry name" value="GNAT"/>
    <property type="match status" value="1"/>
</dbReference>
<proteinExistence type="predicted"/>
<dbReference type="CDD" id="cd04301">
    <property type="entry name" value="NAT_SF"/>
    <property type="match status" value="1"/>
</dbReference>
<dbReference type="EMBL" id="CP048630">
    <property type="protein sequence ID" value="QIB33468.1"/>
    <property type="molecule type" value="Genomic_DNA"/>
</dbReference>
<name>A0A6P1YJH8_9HYPH</name>
<dbReference type="Proteomes" id="UP000464751">
    <property type="component" value="Chromosome"/>
</dbReference>
<feature type="domain" description="N-acetyltransferase" evidence="1">
    <location>
        <begin position="11"/>
        <end position="174"/>
    </location>
</feature>
<dbReference type="AlphaFoldDB" id="A0A6P1YJH8"/>
<dbReference type="PANTHER" id="PTHR43072:SF8">
    <property type="entry name" value="ACYLTRANSFERASE FABY-RELATED"/>
    <property type="match status" value="1"/>
</dbReference>
<dbReference type="Gene3D" id="3.40.630.30">
    <property type="match status" value="1"/>
</dbReference>
<dbReference type="InterPro" id="IPR016181">
    <property type="entry name" value="Acyl_CoA_acyltransferase"/>
</dbReference>
<reference evidence="2 3" key="1">
    <citation type="submission" date="2020-02" db="EMBL/GenBank/DDBJ databases">
        <authorList>
            <person name="Li G."/>
        </authorList>
    </citation>
    <scope>NUCLEOTIDE SEQUENCE [LARGE SCALE GENOMIC DNA]</scope>
    <source>
        <strain evidence="2 3">DSM 102029</strain>
    </source>
</reference>
<dbReference type="SUPFAM" id="SSF55729">
    <property type="entry name" value="Acyl-CoA N-acyltransferases (Nat)"/>
    <property type="match status" value="1"/>
</dbReference>
<accession>A0A6P1YJH8</accession>
<organism evidence="2 3">
    <name type="scientific">Ancylobacter pratisalsi</name>
    <dbReference type="NCBI Taxonomy" id="1745854"/>
    <lineage>
        <taxon>Bacteria</taxon>
        <taxon>Pseudomonadati</taxon>
        <taxon>Pseudomonadota</taxon>
        <taxon>Alphaproteobacteria</taxon>
        <taxon>Hyphomicrobiales</taxon>
        <taxon>Xanthobacteraceae</taxon>
        <taxon>Ancylobacter</taxon>
    </lineage>
</organism>
<dbReference type="KEGG" id="apra:G3A50_06930"/>
<evidence type="ECO:0000259" key="1">
    <source>
        <dbReference type="PROSITE" id="PS51186"/>
    </source>
</evidence>
<evidence type="ECO:0000313" key="2">
    <source>
        <dbReference type="EMBL" id="QIB33468.1"/>
    </source>
</evidence>
<keyword evidence="3" id="KW-1185">Reference proteome</keyword>
<protein>
    <submittedName>
        <fullName evidence="2">N-acetyltransferase</fullName>
    </submittedName>
</protein>
<dbReference type="PANTHER" id="PTHR43072">
    <property type="entry name" value="N-ACETYLTRANSFERASE"/>
    <property type="match status" value="1"/>
</dbReference>
<gene>
    <name evidence="2" type="ORF">G3A50_06930</name>
</gene>
<dbReference type="InterPro" id="IPR000182">
    <property type="entry name" value="GNAT_dom"/>
</dbReference>
<keyword evidence="2" id="KW-0808">Transferase</keyword>
<dbReference type="Pfam" id="PF13420">
    <property type="entry name" value="Acetyltransf_4"/>
    <property type="match status" value="1"/>
</dbReference>
<evidence type="ECO:0000313" key="3">
    <source>
        <dbReference type="Proteomes" id="UP000464751"/>
    </source>
</evidence>
<sequence length="182" mass="19652">MLKPMPHESCPLVRACEEGDIASIQSIYAHHVLHGLASFEETPPTREEMARRRAAVLEAGLPYLVAVFQGEVVGYSYATSYRPRPAYRYTVENSVYVAQGQGGRGIGSALLAALIADCEAGPWRQMIAVIGNSANAGSIALHRRHGFTHVGTLRAVGFKHGRWVDSVLMQRALGAGEAEPPT</sequence>